<sequence length="242" mass="25897">MSTLKRSVALTATTGLAALSFTLGNPLSASAAPIETQAKQKATKIVALSPFRPSGALKKAWQTDARPRDSASENGLDCSDGSSPAWALNDGMYQCPPSLLGADACWSSPKYVGQLLCLESPWSRSLNHHQVRVLPAKSKALKRPQPLALELTDGSQWLLKTSGTRSGRKDGLLGIYTCVNKVCSEKTTGKNLAVLSAGGHGVNRSKPLWSVRVGEVGDGDVAYPAPKRYKVKKAWFIHNNIK</sequence>
<evidence type="ECO:0000256" key="2">
    <source>
        <dbReference type="SAM" id="SignalP"/>
    </source>
</evidence>
<protein>
    <recommendedName>
        <fullName evidence="5">Secreted protein</fullName>
    </recommendedName>
</protein>
<dbReference type="RefSeq" id="WP_231439930.1">
    <property type="nucleotide sequence ID" value="NZ_JAJOMB010000003.1"/>
</dbReference>
<name>A0A9X1NCJ4_9ACTN</name>
<proteinExistence type="predicted"/>
<keyword evidence="4" id="KW-1185">Reference proteome</keyword>
<gene>
    <name evidence="3" type="ORF">LR394_07640</name>
</gene>
<dbReference type="EMBL" id="JAJOMB010000003">
    <property type="protein sequence ID" value="MCD5310761.1"/>
    <property type="molecule type" value="Genomic_DNA"/>
</dbReference>
<comment type="caution">
    <text evidence="3">The sequence shown here is derived from an EMBL/GenBank/DDBJ whole genome shotgun (WGS) entry which is preliminary data.</text>
</comment>
<feature type="signal peptide" evidence="2">
    <location>
        <begin position="1"/>
        <end position="31"/>
    </location>
</feature>
<evidence type="ECO:0008006" key="5">
    <source>
        <dbReference type="Google" id="ProtNLM"/>
    </source>
</evidence>
<feature type="chain" id="PRO_5040749091" description="Secreted protein" evidence="2">
    <location>
        <begin position="32"/>
        <end position="242"/>
    </location>
</feature>
<dbReference type="Proteomes" id="UP001138997">
    <property type="component" value="Unassembled WGS sequence"/>
</dbReference>
<evidence type="ECO:0000313" key="4">
    <source>
        <dbReference type="Proteomes" id="UP001138997"/>
    </source>
</evidence>
<keyword evidence="2" id="KW-0732">Signal</keyword>
<dbReference type="AlphaFoldDB" id="A0A9X1NCJ4"/>
<reference evidence="3" key="1">
    <citation type="submission" date="2021-11" db="EMBL/GenBank/DDBJ databases">
        <title>Streptomyces corallinus and Kineosporia corallina sp. nov., two new coral-derived marine actinobacteria.</title>
        <authorList>
            <person name="Buangrab K."/>
            <person name="Sutthacheep M."/>
            <person name="Yeemin T."/>
            <person name="Harunari E."/>
            <person name="Igarashi Y."/>
            <person name="Sripreechasak P."/>
            <person name="Kanchanasin P."/>
            <person name="Tanasupawat S."/>
            <person name="Phongsopitanun W."/>
        </authorList>
    </citation>
    <scope>NUCLEOTIDE SEQUENCE</scope>
    <source>
        <strain evidence="3">JCM 31032</strain>
    </source>
</reference>
<evidence type="ECO:0000313" key="3">
    <source>
        <dbReference type="EMBL" id="MCD5310761.1"/>
    </source>
</evidence>
<evidence type="ECO:0000256" key="1">
    <source>
        <dbReference type="SAM" id="MobiDB-lite"/>
    </source>
</evidence>
<feature type="region of interest" description="Disordered" evidence="1">
    <location>
        <begin position="58"/>
        <end position="78"/>
    </location>
</feature>
<organism evidence="3 4">
    <name type="scientific">Kineosporia babensis</name>
    <dbReference type="NCBI Taxonomy" id="499548"/>
    <lineage>
        <taxon>Bacteria</taxon>
        <taxon>Bacillati</taxon>
        <taxon>Actinomycetota</taxon>
        <taxon>Actinomycetes</taxon>
        <taxon>Kineosporiales</taxon>
        <taxon>Kineosporiaceae</taxon>
        <taxon>Kineosporia</taxon>
    </lineage>
</organism>
<accession>A0A9X1NCJ4</accession>